<dbReference type="AlphaFoldDB" id="A0A8S9RVD0"/>
<evidence type="ECO:0000313" key="3">
    <source>
        <dbReference type="Proteomes" id="UP000712600"/>
    </source>
</evidence>
<name>A0A8S9RVD0_BRACR</name>
<reference evidence="2" key="1">
    <citation type="submission" date="2019-12" db="EMBL/GenBank/DDBJ databases">
        <title>Genome sequencing and annotation of Brassica cretica.</title>
        <authorList>
            <person name="Studholme D.J."/>
            <person name="Sarris P."/>
        </authorList>
    </citation>
    <scope>NUCLEOTIDE SEQUENCE</scope>
    <source>
        <strain evidence="2">PFS-109/04</strain>
        <tissue evidence="2">Leaf</tissue>
    </source>
</reference>
<accession>A0A8S9RVD0</accession>
<comment type="caution">
    <text evidence="2">The sequence shown here is derived from an EMBL/GenBank/DDBJ whole genome shotgun (WGS) entry which is preliminary data.</text>
</comment>
<dbReference type="Proteomes" id="UP000712600">
    <property type="component" value="Unassembled WGS sequence"/>
</dbReference>
<organism evidence="2 3">
    <name type="scientific">Brassica cretica</name>
    <name type="common">Mustard</name>
    <dbReference type="NCBI Taxonomy" id="69181"/>
    <lineage>
        <taxon>Eukaryota</taxon>
        <taxon>Viridiplantae</taxon>
        <taxon>Streptophyta</taxon>
        <taxon>Embryophyta</taxon>
        <taxon>Tracheophyta</taxon>
        <taxon>Spermatophyta</taxon>
        <taxon>Magnoliopsida</taxon>
        <taxon>eudicotyledons</taxon>
        <taxon>Gunneridae</taxon>
        <taxon>Pentapetalae</taxon>
        <taxon>rosids</taxon>
        <taxon>malvids</taxon>
        <taxon>Brassicales</taxon>
        <taxon>Brassicaceae</taxon>
        <taxon>Brassiceae</taxon>
        <taxon>Brassica</taxon>
    </lineage>
</organism>
<dbReference type="EMBL" id="QGKX02000088">
    <property type="protein sequence ID" value="KAF3584536.1"/>
    <property type="molecule type" value="Genomic_DNA"/>
</dbReference>
<feature type="region of interest" description="Disordered" evidence="1">
    <location>
        <begin position="37"/>
        <end position="102"/>
    </location>
</feature>
<evidence type="ECO:0000313" key="2">
    <source>
        <dbReference type="EMBL" id="KAF3584536.1"/>
    </source>
</evidence>
<protein>
    <submittedName>
        <fullName evidence="2">Uncharacterized protein</fullName>
    </submittedName>
</protein>
<evidence type="ECO:0000256" key="1">
    <source>
        <dbReference type="SAM" id="MobiDB-lite"/>
    </source>
</evidence>
<gene>
    <name evidence="2" type="ORF">F2Q69_00028389</name>
</gene>
<sequence length="402" mass="46229">MWYQSHAEVRSFSQPAILNSSAFRRSTVSFGLLINHEEKAARKAQEEKLREWRDNKRTAEMRAQYERDQEKEAKKSRPERDKWKKPLSKEESTSTRTEEKRNKGLERWLENFKAKIHQRVTNPRPSPVLEEDQEAKDIEPELSIVYVRAESMDDQLYQEEDLSPVFDEEKNLGPIFDEEEDIGPIFDEKEDLGPIFDEEEEGEAVSVLLAVQKVAKDVVDSGPEADHEKDLTTAYASGDILGSLSSAKLVQPFVCKEYVPVELLRPEEGLQHFIFELGIKASAHKNSRNTLAEQNHVSSFILEGPDLRTNPFKGGGDDATRISNYVSTRSLRYEPARKLIIAWLNEHFMGLIGLIHEVLDREKLMGLMQNVEALCSIRNQRMDLSKKGPPRKYKPRSYNISI</sequence>
<proteinExistence type="predicted"/>